<dbReference type="InterPro" id="IPR033922">
    <property type="entry name" value="NAD_bind_Glu_DH"/>
</dbReference>
<evidence type="ECO:0000313" key="7">
    <source>
        <dbReference type="Proteomes" id="UP000671862"/>
    </source>
</evidence>
<dbReference type="CDD" id="cd01076">
    <property type="entry name" value="NAD_bind_1_Glu_DH"/>
    <property type="match status" value="1"/>
</dbReference>
<dbReference type="SUPFAM" id="SSF53223">
    <property type="entry name" value="Aminoacid dehydrogenase-like, N-terminal domain"/>
    <property type="match status" value="1"/>
</dbReference>
<evidence type="ECO:0000256" key="1">
    <source>
        <dbReference type="ARBA" id="ARBA00006382"/>
    </source>
</evidence>
<dbReference type="Gene3D" id="3.40.50.10860">
    <property type="entry name" value="Leucine Dehydrogenase, chain A, domain 1"/>
    <property type="match status" value="1"/>
</dbReference>
<dbReference type="PROSITE" id="PS00074">
    <property type="entry name" value="GLFV_DEHYDROGENASE"/>
    <property type="match status" value="1"/>
</dbReference>
<dbReference type="PIRSF" id="PIRSF000185">
    <property type="entry name" value="Glu_DH"/>
    <property type="match status" value="1"/>
</dbReference>
<dbReference type="InterPro" id="IPR014362">
    <property type="entry name" value="Glu_DH"/>
</dbReference>
<dbReference type="InterPro" id="IPR036291">
    <property type="entry name" value="NAD(P)-bd_dom_sf"/>
</dbReference>
<dbReference type="InterPro" id="IPR033524">
    <property type="entry name" value="Glu/Leu/Phe/Val_DH_AS"/>
</dbReference>
<accession>A0ABX7S8X2</accession>
<gene>
    <name evidence="6" type="ORF">JYK00_00725</name>
</gene>
<keyword evidence="7" id="KW-1185">Reference proteome</keyword>
<evidence type="ECO:0000256" key="2">
    <source>
        <dbReference type="ARBA" id="ARBA00023002"/>
    </source>
</evidence>
<evidence type="ECO:0000256" key="3">
    <source>
        <dbReference type="PIRNR" id="PIRNR000185"/>
    </source>
</evidence>
<reference evidence="6 7" key="1">
    <citation type="submission" date="2021-03" db="EMBL/GenBank/DDBJ databases">
        <title>Thermosipho ferrireducens sp.nov., an anaerobic thermophilic iron-reducing bacterium isolated from a deep-sea hydrothermal sulfide deposits.</title>
        <authorList>
            <person name="Zeng X."/>
            <person name="Chen Y."/>
            <person name="Shao Z."/>
        </authorList>
    </citation>
    <scope>NUCLEOTIDE SEQUENCE [LARGE SCALE GENOMIC DNA]</scope>
    <source>
        <strain evidence="6 7">JL129W03</strain>
    </source>
</reference>
<dbReference type="Pfam" id="PF02812">
    <property type="entry name" value="ELFV_dehydrog_N"/>
    <property type="match status" value="1"/>
</dbReference>
<evidence type="ECO:0000313" key="6">
    <source>
        <dbReference type="EMBL" id="QTA38102.1"/>
    </source>
</evidence>
<dbReference type="InterPro" id="IPR006096">
    <property type="entry name" value="Glu/Leu/Phe/Val/Trp_DH_C"/>
</dbReference>
<feature type="domain" description="Glutamate/phenylalanine/leucine/valine/L-tryptophan dehydrogenase C-terminal" evidence="5">
    <location>
        <begin position="181"/>
        <end position="411"/>
    </location>
</feature>
<dbReference type="InterPro" id="IPR006097">
    <property type="entry name" value="Glu/Leu/Phe/Val/Trp_DH_dimer"/>
</dbReference>
<dbReference type="InterPro" id="IPR046346">
    <property type="entry name" value="Aminoacid_DH-like_N_sf"/>
</dbReference>
<name>A0ABX7S8X2_9BACT</name>
<dbReference type="InterPro" id="IPR006095">
    <property type="entry name" value="Glu/Leu/Phe/Val/Trp_DH"/>
</dbReference>
<dbReference type="Gene3D" id="3.40.50.720">
    <property type="entry name" value="NAD(P)-binding Rossmann-like Domain"/>
    <property type="match status" value="1"/>
</dbReference>
<dbReference type="SMART" id="SM00839">
    <property type="entry name" value="ELFV_dehydrog"/>
    <property type="match status" value="1"/>
</dbReference>
<dbReference type="Proteomes" id="UP000671862">
    <property type="component" value="Chromosome"/>
</dbReference>
<comment type="similarity">
    <text evidence="1 3 4">Belongs to the Glu/Leu/Phe/Val dehydrogenases family.</text>
</comment>
<dbReference type="PANTHER" id="PTHR11606:SF13">
    <property type="entry name" value="GLUTAMATE DEHYDROGENASE 1, MITOCHONDRIAL"/>
    <property type="match status" value="1"/>
</dbReference>
<dbReference type="PANTHER" id="PTHR11606">
    <property type="entry name" value="GLUTAMATE DEHYDROGENASE"/>
    <property type="match status" value="1"/>
</dbReference>
<organism evidence="6 7">
    <name type="scientific">Thermosipho ferrireducens</name>
    <dbReference type="NCBI Taxonomy" id="2571116"/>
    <lineage>
        <taxon>Bacteria</taxon>
        <taxon>Thermotogati</taxon>
        <taxon>Thermotogota</taxon>
        <taxon>Thermotogae</taxon>
        <taxon>Thermotogales</taxon>
        <taxon>Fervidobacteriaceae</taxon>
        <taxon>Thermosipho</taxon>
    </lineage>
</organism>
<keyword evidence="2 3" id="KW-0560">Oxidoreductase</keyword>
<dbReference type="EMBL" id="CP071446">
    <property type="protein sequence ID" value="QTA38102.1"/>
    <property type="molecule type" value="Genomic_DNA"/>
</dbReference>
<proteinExistence type="inferred from homology"/>
<dbReference type="PRINTS" id="PR00082">
    <property type="entry name" value="GLFDHDRGNASE"/>
</dbReference>
<protein>
    <recommendedName>
        <fullName evidence="3">Glutamate dehydrogenase</fullName>
    </recommendedName>
</protein>
<dbReference type="SUPFAM" id="SSF51735">
    <property type="entry name" value="NAD(P)-binding Rossmann-fold domains"/>
    <property type="match status" value="1"/>
</dbReference>
<evidence type="ECO:0000259" key="5">
    <source>
        <dbReference type="SMART" id="SM00839"/>
    </source>
</evidence>
<dbReference type="RefSeq" id="WP_207566823.1">
    <property type="nucleotide sequence ID" value="NZ_CP071446.1"/>
</dbReference>
<evidence type="ECO:0000256" key="4">
    <source>
        <dbReference type="RuleBase" id="RU004417"/>
    </source>
</evidence>
<sequence>MAMNPFENYLKQLEGAIEYVDAPEGAFEILRKPMRIIEVSIPVRMDDGSIKVFTGWRSQHNFAPGPTKGGIRYHPDVTKDEVMALSAWMSIKNAVVGIPYGGGKGGIKVNPKELSQGELERLSRGYIDAIYKYIGPDQDIPAPDVYTNSQIMSWMMDEYSKLVGSYQPGVITGKLKVVGGSQGRGTATARGGFFVLREALKVRGEDFKGLTAAVQGFGNAGSFAARFLSEVGVKVVAVSDSRGGIYTEHGLSYGAVLEHKNKTGSVINFNGTKNITNEELLELDVDILVPAAIENVITENNAENIKARYILELANGPVTPEADNILFKKGIFVIPDVLANAGGVTVSYFEWIQNRMGYYWSEREVHQKLDEIMTRAFHKVYETMKEKGIDSRKAVYVVAVERLMEAMKARGWI</sequence>
<dbReference type="Pfam" id="PF00208">
    <property type="entry name" value="ELFV_dehydrog"/>
    <property type="match status" value="1"/>
</dbReference>